<dbReference type="Gene3D" id="1.10.132.130">
    <property type="match status" value="1"/>
</dbReference>
<evidence type="ECO:0000256" key="6">
    <source>
        <dbReference type="ARBA" id="ARBA00022801"/>
    </source>
</evidence>
<dbReference type="FunFam" id="3.40.50.1460:FF:000006">
    <property type="entry name" value="Legumain"/>
    <property type="match status" value="1"/>
</dbReference>
<dbReference type="GO" id="GO:0006624">
    <property type="term" value="P:vacuolar protein processing"/>
    <property type="evidence" value="ECO:0007669"/>
    <property type="project" value="TreeGrafter"/>
</dbReference>
<comment type="catalytic activity">
    <reaction evidence="1">
        <text>Hydrolysis of proteins and small molecule substrates at -Asn-|-Xaa- bonds.</text>
        <dbReference type="EC" id="3.4.22.34"/>
    </reaction>
</comment>
<evidence type="ECO:0000256" key="3">
    <source>
        <dbReference type="ARBA" id="ARBA00012628"/>
    </source>
</evidence>
<dbReference type="EMBL" id="OX597838">
    <property type="protein sequence ID" value="CAI9740508.1"/>
    <property type="molecule type" value="Genomic_DNA"/>
</dbReference>
<gene>
    <name evidence="11" type="ORF">OCTVUL_1B012779</name>
</gene>
<comment type="similarity">
    <text evidence="2">Belongs to the peptidase C13 family.</text>
</comment>
<dbReference type="EC" id="3.4.22.34" evidence="3"/>
<dbReference type="Pfam" id="PF01650">
    <property type="entry name" value="Peptidase_C13"/>
    <property type="match status" value="1"/>
</dbReference>
<comment type="function">
    <text evidence="8">This protease is used by the parasite for degradation of the host globin.</text>
</comment>
<dbReference type="InterPro" id="IPR001096">
    <property type="entry name" value="Peptidase_C13"/>
</dbReference>
<dbReference type="InterPro" id="IPR001254">
    <property type="entry name" value="Trypsin_dom"/>
</dbReference>
<evidence type="ECO:0000256" key="7">
    <source>
        <dbReference type="ARBA" id="ARBA00022807"/>
    </source>
</evidence>
<keyword evidence="6" id="KW-0378">Hydrolase</keyword>
<dbReference type="GO" id="GO:0004252">
    <property type="term" value="F:serine-type endopeptidase activity"/>
    <property type="evidence" value="ECO:0007669"/>
    <property type="project" value="InterPro"/>
</dbReference>
<evidence type="ECO:0000259" key="10">
    <source>
        <dbReference type="Pfam" id="PF00089"/>
    </source>
</evidence>
<dbReference type="PANTHER" id="PTHR12000">
    <property type="entry name" value="HEMOGLOBINASE FAMILY MEMBER"/>
    <property type="match status" value="1"/>
</dbReference>
<keyword evidence="12" id="KW-1185">Reference proteome</keyword>
<dbReference type="SUPFAM" id="SSF50494">
    <property type="entry name" value="Trypsin-like serine proteases"/>
    <property type="match status" value="1"/>
</dbReference>
<dbReference type="AlphaFoldDB" id="A0AA36BTU4"/>
<dbReference type="InterPro" id="IPR009003">
    <property type="entry name" value="Peptidase_S1_PA"/>
</dbReference>
<reference evidence="11" key="1">
    <citation type="submission" date="2023-08" db="EMBL/GenBank/DDBJ databases">
        <authorList>
            <person name="Alioto T."/>
            <person name="Alioto T."/>
            <person name="Gomez Garrido J."/>
        </authorList>
    </citation>
    <scope>NUCLEOTIDE SEQUENCE</scope>
</reference>
<sequence length="478" mass="53716">MLATRTHFYSNPSWNPEPGKVINKPNGVNVYEGVPKDYTGDDVTPSVFLNVLQGKKEALNGHGSGKVIASGPQDNVFVYFADHGAPGIVAFPSEYLHASQLHTAIMNMHEQKKYNKMVLYIEACESGSMFPGLPKDIKVFATTAANDHESSYACYYDDKLDTFLGDVYSVCWMENSDKASLSSESLQQQFQIVKKETNTSHVQEFGDMSMKNLKLSAFQGNQRSNNGLVITEEDVEKTVPRFDLSNSVDAHETTMYILRRRLQKAETKEEQEAITAELQDEYLIREIIEDTLQNIVRNATTDQELINRVNEAKNPSLSTACYDEAIDHLHYTCVEFQNSFRIGEVAKCEFPSAVFIKFTDMKYNHKECGGVVLDSKRVATAAHCVLPDLQKVELRTGIVNSGKRGIALSWRRVISMPANKKGEDINDLAIITLVRPIHFYNCYKGIELAKPDESFVDRTCMSIGWGKHNTKLLSPHVL</sequence>
<evidence type="ECO:0000256" key="5">
    <source>
        <dbReference type="ARBA" id="ARBA00022729"/>
    </source>
</evidence>
<dbReference type="Gene3D" id="2.40.10.10">
    <property type="entry name" value="Trypsin-like serine proteases"/>
    <property type="match status" value="2"/>
</dbReference>
<dbReference type="PANTHER" id="PTHR12000:SF42">
    <property type="entry name" value="LEGUMAIN"/>
    <property type="match status" value="1"/>
</dbReference>
<evidence type="ECO:0000256" key="1">
    <source>
        <dbReference type="ARBA" id="ARBA00000810"/>
    </source>
</evidence>
<keyword evidence="5" id="KW-0732">Signal</keyword>
<feature type="domain" description="Peptidase S1" evidence="10">
    <location>
        <begin position="349"/>
        <end position="471"/>
    </location>
</feature>
<proteinExistence type="inferred from homology"/>
<dbReference type="Proteomes" id="UP001162480">
    <property type="component" value="Chromosome 25"/>
</dbReference>
<dbReference type="Gene3D" id="3.40.50.1460">
    <property type="match status" value="1"/>
</dbReference>
<evidence type="ECO:0000256" key="8">
    <source>
        <dbReference type="ARBA" id="ARBA00055993"/>
    </source>
</evidence>
<dbReference type="InterPro" id="IPR046427">
    <property type="entry name" value="Legumain_prodom_sf"/>
</dbReference>
<evidence type="ECO:0000313" key="11">
    <source>
        <dbReference type="EMBL" id="CAI9740508.1"/>
    </source>
</evidence>
<dbReference type="PRINTS" id="PR00776">
    <property type="entry name" value="HEMOGLOBNASE"/>
</dbReference>
<keyword evidence="7" id="KW-0788">Thiol protease</keyword>
<protein>
    <recommendedName>
        <fullName evidence="9">Hemoglobinase</fullName>
        <ecNumber evidence="3">3.4.22.34</ecNumber>
    </recommendedName>
</protein>
<evidence type="ECO:0000256" key="2">
    <source>
        <dbReference type="ARBA" id="ARBA00009941"/>
    </source>
</evidence>
<dbReference type="InterPro" id="IPR048501">
    <property type="entry name" value="Legum_prodom"/>
</dbReference>
<dbReference type="Pfam" id="PF00089">
    <property type="entry name" value="Trypsin"/>
    <property type="match status" value="1"/>
</dbReference>
<dbReference type="CDD" id="cd21115">
    <property type="entry name" value="legumain_C"/>
    <property type="match status" value="1"/>
</dbReference>
<name>A0AA36BTU4_OCTVU</name>
<keyword evidence="4" id="KW-0645">Protease</keyword>
<dbReference type="GO" id="GO:0004197">
    <property type="term" value="F:cysteine-type endopeptidase activity"/>
    <property type="evidence" value="ECO:0007669"/>
    <property type="project" value="UniProtKB-EC"/>
</dbReference>
<evidence type="ECO:0000256" key="4">
    <source>
        <dbReference type="ARBA" id="ARBA00022670"/>
    </source>
</evidence>
<dbReference type="GO" id="GO:0005773">
    <property type="term" value="C:vacuole"/>
    <property type="evidence" value="ECO:0007669"/>
    <property type="project" value="GOC"/>
</dbReference>
<dbReference type="GO" id="GO:0051603">
    <property type="term" value="P:proteolysis involved in protein catabolic process"/>
    <property type="evidence" value="ECO:0007669"/>
    <property type="project" value="TreeGrafter"/>
</dbReference>
<evidence type="ECO:0000256" key="9">
    <source>
        <dbReference type="ARBA" id="ARBA00069042"/>
    </source>
</evidence>
<dbReference type="InterPro" id="IPR043504">
    <property type="entry name" value="Peptidase_S1_PA_chymotrypsin"/>
</dbReference>
<evidence type="ECO:0000313" key="12">
    <source>
        <dbReference type="Proteomes" id="UP001162480"/>
    </source>
</evidence>
<accession>A0AA36BTU4</accession>
<organism evidence="11 12">
    <name type="scientific">Octopus vulgaris</name>
    <name type="common">Common octopus</name>
    <dbReference type="NCBI Taxonomy" id="6645"/>
    <lineage>
        <taxon>Eukaryota</taxon>
        <taxon>Metazoa</taxon>
        <taxon>Spiralia</taxon>
        <taxon>Lophotrochozoa</taxon>
        <taxon>Mollusca</taxon>
        <taxon>Cephalopoda</taxon>
        <taxon>Coleoidea</taxon>
        <taxon>Octopodiformes</taxon>
        <taxon>Octopoda</taxon>
        <taxon>Incirrata</taxon>
        <taxon>Octopodidae</taxon>
        <taxon>Octopus</taxon>
    </lineage>
</organism>